<organism evidence="1">
    <name type="scientific">Arundo donax</name>
    <name type="common">Giant reed</name>
    <name type="synonym">Donax arundinaceus</name>
    <dbReference type="NCBI Taxonomy" id="35708"/>
    <lineage>
        <taxon>Eukaryota</taxon>
        <taxon>Viridiplantae</taxon>
        <taxon>Streptophyta</taxon>
        <taxon>Embryophyta</taxon>
        <taxon>Tracheophyta</taxon>
        <taxon>Spermatophyta</taxon>
        <taxon>Magnoliopsida</taxon>
        <taxon>Liliopsida</taxon>
        <taxon>Poales</taxon>
        <taxon>Poaceae</taxon>
        <taxon>PACMAD clade</taxon>
        <taxon>Arundinoideae</taxon>
        <taxon>Arundineae</taxon>
        <taxon>Arundo</taxon>
    </lineage>
</organism>
<sequence>MHGMLLVQSKRGLCWWWVSTSRMETGDGSHSPGKMSLQTKVFGQTMVTPMTFQLE</sequence>
<dbReference type="AlphaFoldDB" id="A0A0A9G849"/>
<dbReference type="EMBL" id="GBRH01178297">
    <property type="protein sequence ID" value="JAE19599.1"/>
    <property type="molecule type" value="Transcribed_RNA"/>
</dbReference>
<accession>A0A0A9G849</accession>
<proteinExistence type="predicted"/>
<reference evidence="1" key="2">
    <citation type="journal article" date="2015" name="Data Brief">
        <title>Shoot transcriptome of the giant reed, Arundo donax.</title>
        <authorList>
            <person name="Barrero R.A."/>
            <person name="Guerrero F.D."/>
            <person name="Moolhuijzen P."/>
            <person name="Goolsby J.A."/>
            <person name="Tidwell J."/>
            <person name="Bellgard S.E."/>
            <person name="Bellgard M.I."/>
        </authorList>
    </citation>
    <scope>NUCLEOTIDE SEQUENCE</scope>
    <source>
        <tissue evidence="1">Shoot tissue taken approximately 20 cm above the soil surface</tissue>
    </source>
</reference>
<reference evidence="1" key="1">
    <citation type="submission" date="2014-09" db="EMBL/GenBank/DDBJ databases">
        <authorList>
            <person name="Magalhaes I.L.F."/>
            <person name="Oliveira U."/>
            <person name="Santos F.R."/>
            <person name="Vidigal T.H.D.A."/>
            <person name="Brescovit A.D."/>
            <person name="Santos A.J."/>
        </authorList>
    </citation>
    <scope>NUCLEOTIDE SEQUENCE</scope>
    <source>
        <tissue evidence="1">Shoot tissue taken approximately 20 cm above the soil surface</tissue>
    </source>
</reference>
<name>A0A0A9G849_ARUDO</name>
<evidence type="ECO:0000313" key="1">
    <source>
        <dbReference type="EMBL" id="JAE19599.1"/>
    </source>
</evidence>
<protein>
    <submittedName>
        <fullName evidence="1">Uncharacterized protein</fullName>
    </submittedName>
</protein>